<protein>
    <recommendedName>
        <fullName evidence="2">AAA+ ATPase domain-containing protein</fullName>
    </recommendedName>
</protein>
<feature type="domain" description="AAA+ ATPase" evidence="2">
    <location>
        <begin position="58"/>
        <end position="326"/>
    </location>
</feature>
<dbReference type="PANTHER" id="PTHR30121">
    <property type="entry name" value="UNCHARACTERIZED PROTEIN YJGR-RELATED"/>
    <property type="match status" value="1"/>
</dbReference>
<dbReference type="EMBL" id="JAVDYC010000001">
    <property type="protein sequence ID" value="MDR7320359.1"/>
    <property type="molecule type" value="Genomic_DNA"/>
</dbReference>
<evidence type="ECO:0000259" key="2">
    <source>
        <dbReference type="SMART" id="SM00382"/>
    </source>
</evidence>
<comment type="caution">
    <text evidence="3">The sequence shown here is derived from an EMBL/GenBank/DDBJ whole genome shotgun (WGS) entry which is preliminary data.</text>
</comment>
<dbReference type="Pfam" id="PF01935">
    <property type="entry name" value="DUF87"/>
    <property type="match status" value="1"/>
</dbReference>
<dbReference type="Gene3D" id="3.40.50.300">
    <property type="entry name" value="P-loop containing nucleotide triphosphate hydrolases"/>
    <property type="match status" value="2"/>
</dbReference>
<organism evidence="3 4">
    <name type="scientific">Catenuloplanes niger</name>
    <dbReference type="NCBI Taxonomy" id="587534"/>
    <lineage>
        <taxon>Bacteria</taxon>
        <taxon>Bacillati</taxon>
        <taxon>Actinomycetota</taxon>
        <taxon>Actinomycetes</taxon>
        <taxon>Micromonosporales</taxon>
        <taxon>Micromonosporaceae</taxon>
        <taxon>Catenuloplanes</taxon>
    </lineage>
</organism>
<dbReference type="PANTHER" id="PTHR30121:SF6">
    <property type="entry name" value="SLR6007 PROTEIN"/>
    <property type="match status" value="1"/>
</dbReference>
<dbReference type="SUPFAM" id="SSF52540">
    <property type="entry name" value="P-loop containing nucleoside triphosphate hydrolases"/>
    <property type="match status" value="1"/>
</dbReference>
<dbReference type="InterPro" id="IPR003593">
    <property type="entry name" value="AAA+_ATPase"/>
</dbReference>
<feature type="region of interest" description="Disordered" evidence="1">
    <location>
        <begin position="602"/>
        <end position="646"/>
    </location>
</feature>
<dbReference type="Proteomes" id="UP001183629">
    <property type="component" value="Unassembled WGS sequence"/>
</dbReference>
<evidence type="ECO:0000313" key="4">
    <source>
        <dbReference type="Proteomes" id="UP001183629"/>
    </source>
</evidence>
<evidence type="ECO:0000256" key="1">
    <source>
        <dbReference type="SAM" id="MobiDB-lite"/>
    </source>
</evidence>
<dbReference type="RefSeq" id="WP_310408832.1">
    <property type="nucleotide sequence ID" value="NZ_JAVDYC010000001.1"/>
</dbReference>
<sequence length="1062" mass="115414">MIDQRQRRALSELRRLDWAPTPEDVWTALDIHLDGLNGEAGAALLRAFENADGSTGGSPVGLVIEGQHGAGKTHLLRWARERVQKRGGYFFLMGIAEGRSFWTSTVHTFLRGLRRSGSYRYSQLSILLDRLGDRAGVPIAVRHAVRGEGLLTPEVLDTFVAAVRAKDPDLGQECRRVIRALVLLASSDDTISDLGEAWLLSLPDIEREELRPWGLPGRVDEPAEVGAGISRLLAWTGPTMLAVDQIDPIFAHVRSETGAAADSGASPELVTLAEDIGYGLMDLREKLRRTVIVVACLPSSWGLINEYAPPSVPGRFRHETRLSRLPSKEIAKQLIEVRFAPLFGTAEFSPPYPTWPIPDHAFDVAGSLTPRQLMERADDFVRRCLARGEILSDIDLTKPPQAYAEPRQPVSGERLARFDARFAELRDAAQVDGALAAKTEDREMSRLLEAGLQAWKVEQGDRQARYRVLPGGEGNPSVHSWLRETLNEETEDQTIWSFRALSHTNARAVQARVARLVGFAGLNPSVDRRRAYLIRNEAWPRGPVSQRVRQQFLDLGGVITKIREEDLRTFAALAELLSEDDPELPDFLLARRPAGRTALFRMVFGPPPGGDVSHPDPPSPSGGPARVSTGSSPSAAPSVPRQETPVDHIPDLLLGTEEQTGASVRVPLESLRKHAVIFAGSGSGKTVLIRRLVEECALHGVSVIALDPNNDLARLGDPWPDPPDTWREGDPARARDYLANTDVVIWTPRRGAGRPLSLQPLPDFAAVRDEPDEFALALDAGVAALAPRARMAANTAKADRGRAVLRQALDYFGHRTDHGTLSDFVDLMSDLPDDVTSLGKAGELAADMAETLRAAMVNDPLFGGDGTPLDPGVLLTPPPGKRARVSVISLIGLPTDEMRQSFVNQLQMALFAWIKQHPAGDRPLGGLFVMDEAQTFAPSGVVTACTESTLALASQARKYGLGLMFATQAPKGIHNRIVGNAATQFFGFLNSPTQIAAAREVASAKGSAVLDISRLRSGQFYAVTEGAPFRKVSTAMCLSYHPRSALTAEEVLVRAKAEAGAV</sequence>
<dbReference type="InterPro" id="IPR002789">
    <property type="entry name" value="HerA_central"/>
</dbReference>
<dbReference type="SMART" id="SM00382">
    <property type="entry name" value="AAA"/>
    <property type="match status" value="2"/>
</dbReference>
<dbReference type="AlphaFoldDB" id="A0AAE3ZI33"/>
<evidence type="ECO:0000313" key="3">
    <source>
        <dbReference type="EMBL" id="MDR7320359.1"/>
    </source>
</evidence>
<feature type="compositionally biased region" description="Pro residues" evidence="1">
    <location>
        <begin position="605"/>
        <end position="621"/>
    </location>
</feature>
<gene>
    <name evidence="3" type="ORF">J2S44_000609</name>
</gene>
<reference evidence="3 4" key="1">
    <citation type="submission" date="2023-07" db="EMBL/GenBank/DDBJ databases">
        <title>Sequencing the genomes of 1000 actinobacteria strains.</title>
        <authorList>
            <person name="Klenk H.-P."/>
        </authorList>
    </citation>
    <scope>NUCLEOTIDE SEQUENCE [LARGE SCALE GENOMIC DNA]</scope>
    <source>
        <strain evidence="3 4">DSM 44711</strain>
    </source>
</reference>
<proteinExistence type="predicted"/>
<dbReference type="InterPro" id="IPR051162">
    <property type="entry name" value="T4SS_component"/>
</dbReference>
<accession>A0AAE3ZI33</accession>
<dbReference type="InterPro" id="IPR027417">
    <property type="entry name" value="P-loop_NTPase"/>
</dbReference>
<keyword evidence="4" id="KW-1185">Reference proteome</keyword>
<feature type="domain" description="AAA+ ATPase" evidence="2">
    <location>
        <begin position="671"/>
        <end position="992"/>
    </location>
</feature>
<name>A0AAE3ZI33_9ACTN</name>